<dbReference type="PROSITE" id="PS50222">
    <property type="entry name" value="EF_HAND_2"/>
    <property type="match status" value="4"/>
</dbReference>
<keyword evidence="2" id="KW-0677">Repeat</keyword>
<dbReference type="eggNOG" id="KOG0027">
    <property type="taxonomic scope" value="Eukaryota"/>
</dbReference>
<evidence type="ECO:0000256" key="4">
    <source>
        <dbReference type="SAM" id="MobiDB-lite"/>
    </source>
</evidence>
<accession>A0A0A0LPP8</accession>
<feature type="domain" description="EF-hand" evidence="5">
    <location>
        <begin position="28"/>
        <end position="63"/>
    </location>
</feature>
<protein>
    <recommendedName>
        <fullName evidence="5">EF-hand domain-containing protein</fullName>
    </recommendedName>
</protein>
<dbReference type="InterPro" id="IPR039647">
    <property type="entry name" value="EF_hand_pair_protein_CML-like"/>
</dbReference>
<keyword evidence="7" id="KW-1185">Reference proteome</keyword>
<dbReference type="PANTHER" id="PTHR10891">
    <property type="entry name" value="EF-HAND CALCIUM-BINDING DOMAIN CONTAINING PROTEIN"/>
    <property type="match status" value="1"/>
</dbReference>
<dbReference type="Gramene" id="KGN63870">
    <property type="protein sequence ID" value="KGN63870"/>
    <property type="gene ID" value="Csa_1G025020"/>
</dbReference>
<feature type="region of interest" description="Disordered" evidence="4">
    <location>
        <begin position="1"/>
        <end position="24"/>
    </location>
</feature>
<dbReference type="EMBL" id="CM002922">
    <property type="protein sequence ID" value="KGN63870.1"/>
    <property type="molecule type" value="Genomic_DNA"/>
</dbReference>
<reference evidence="6 7" key="4">
    <citation type="journal article" date="2011" name="BMC Genomics">
        <title>RNA-Seq improves annotation of protein-coding genes in the cucumber genome.</title>
        <authorList>
            <person name="Li Z."/>
            <person name="Zhang Z."/>
            <person name="Yan P."/>
            <person name="Huang S."/>
            <person name="Fei Z."/>
            <person name="Lin K."/>
        </authorList>
    </citation>
    <scope>NUCLEOTIDE SEQUENCE [LARGE SCALE GENOMIC DNA]</scope>
    <source>
        <strain evidence="7">cv. 9930</strain>
    </source>
</reference>
<evidence type="ECO:0000256" key="1">
    <source>
        <dbReference type="ARBA" id="ARBA00022723"/>
    </source>
</evidence>
<dbReference type="GO" id="GO:0005509">
    <property type="term" value="F:calcium ion binding"/>
    <property type="evidence" value="ECO:0007669"/>
    <property type="project" value="InterPro"/>
</dbReference>
<dbReference type="InterPro" id="IPR002048">
    <property type="entry name" value="EF_hand_dom"/>
</dbReference>
<dbReference type="KEGG" id="csv:101220025"/>
<reference evidence="6 7" key="1">
    <citation type="journal article" date="2009" name="Nat. Genet.">
        <title>The genome of the cucumber, Cucumis sativus L.</title>
        <authorList>
            <person name="Huang S."/>
            <person name="Li R."/>
            <person name="Zhang Z."/>
            <person name="Li L."/>
            <person name="Gu X."/>
            <person name="Fan W."/>
            <person name="Lucas W.J."/>
            <person name="Wang X."/>
            <person name="Xie B."/>
            <person name="Ni P."/>
            <person name="Ren Y."/>
            <person name="Zhu H."/>
            <person name="Li J."/>
            <person name="Lin K."/>
            <person name="Jin W."/>
            <person name="Fei Z."/>
            <person name="Li G."/>
            <person name="Staub J."/>
            <person name="Kilian A."/>
            <person name="van der Vossen E.A."/>
            <person name="Wu Y."/>
            <person name="Guo J."/>
            <person name="He J."/>
            <person name="Jia Z."/>
            <person name="Ren Y."/>
            <person name="Tian G."/>
            <person name="Lu Y."/>
            <person name="Ruan J."/>
            <person name="Qian W."/>
            <person name="Wang M."/>
            <person name="Huang Q."/>
            <person name="Li B."/>
            <person name="Xuan Z."/>
            <person name="Cao J."/>
            <person name="Asan"/>
            <person name="Wu Z."/>
            <person name="Zhang J."/>
            <person name="Cai Q."/>
            <person name="Bai Y."/>
            <person name="Zhao B."/>
            <person name="Han Y."/>
            <person name="Li Y."/>
            <person name="Li X."/>
            <person name="Wang S."/>
            <person name="Shi Q."/>
            <person name="Liu S."/>
            <person name="Cho W.K."/>
            <person name="Kim J.Y."/>
            <person name="Xu Y."/>
            <person name="Heller-Uszynska K."/>
            <person name="Miao H."/>
            <person name="Cheng Z."/>
            <person name="Zhang S."/>
            <person name="Wu J."/>
            <person name="Yang Y."/>
            <person name="Kang H."/>
            <person name="Li M."/>
            <person name="Liang H."/>
            <person name="Ren X."/>
            <person name="Shi Z."/>
            <person name="Wen M."/>
            <person name="Jian M."/>
            <person name="Yang H."/>
            <person name="Zhang G."/>
            <person name="Yang Z."/>
            <person name="Chen R."/>
            <person name="Liu S."/>
            <person name="Li J."/>
            <person name="Ma L."/>
            <person name="Liu H."/>
            <person name="Zhou Y."/>
            <person name="Zhao J."/>
            <person name="Fang X."/>
            <person name="Li G."/>
            <person name="Fang L."/>
            <person name="Li Y."/>
            <person name="Liu D."/>
            <person name="Zheng H."/>
            <person name="Zhang Y."/>
            <person name="Qin N."/>
            <person name="Li Z."/>
            <person name="Yang G."/>
            <person name="Yang S."/>
            <person name="Bolund L."/>
            <person name="Kristiansen K."/>
            <person name="Zheng H."/>
            <person name="Li S."/>
            <person name="Zhang X."/>
            <person name="Yang H."/>
            <person name="Wang J."/>
            <person name="Sun R."/>
            <person name="Zhang B."/>
            <person name="Jiang S."/>
            <person name="Wang J."/>
            <person name="Du Y."/>
            <person name="Li S."/>
        </authorList>
    </citation>
    <scope>NUCLEOTIDE SEQUENCE [LARGE SCALE GENOMIC DNA]</scope>
    <source>
        <strain evidence="7">cv. 9930</strain>
    </source>
</reference>
<name>A0A0A0LPP8_CUCSA</name>
<organism evidence="6 7">
    <name type="scientific">Cucumis sativus</name>
    <name type="common">Cucumber</name>
    <dbReference type="NCBI Taxonomy" id="3659"/>
    <lineage>
        <taxon>Eukaryota</taxon>
        <taxon>Viridiplantae</taxon>
        <taxon>Streptophyta</taxon>
        <taxon>Embryophyta</taxon>
        <taxon>Tracheophyta</taxon>
        <taxon>Spermatophyta</taxon>
        <taxon>Magnoliopsida</taxon>
        <taxon>eudicotyledons</taxon>
        <taxon>Gunneridae</taxon>
        <taxon>Pentapetalae</taxon>
        <taxon>rosids</taxon>
        <taxon>fabids</taxon>
        <taxon>Cucurbitales</taxon>
        <taxon>Cucurbitaceae</taxon>
        <taxon>Benincaseae</taxon>
        <taxon>Cucumis</taxon>
    </lineage>
</organism>
<proteinExistence type="predicted"/>
<gene>
    <name evidence="6" type="ORF">Csa_1G025020</name>
</gene>
<dbReference type="InterPro" id="IPR018247">
    <property type="entry name" value="EF_Hand_1_Ca_BS"/>
</dbReference>
<reference evidence="6 7" key="2">
    <citation type="journal article" date="2009" name="PLoS ONE">
        <title>An integrated genetic and cytogenetic map of the cucumber genome.</title>
        <authorList>
            <person name="Ren Y."/>
            <person name="Zhang Z."/>
            <person name="Liu J."/>
            <person name="Staub J.E."/>
            <person name="Han Y."/>
            <person name="Cheng Z."/>
            <person name="Li X."/>
            <person name="Lu J."/>
            <person name="Miao H."/>
            <person name="Kang H."/>
            <person name="Xie B."/>
            <person name="Gu X."/>
            <person name="Wang X."/>
            <person name="Du Y."/>
            <person name="Jin W."/>
            <person name="Huang S."/>
        </authorList>
    </citation>
    <scope>NUCLEOTIDE SEQUENCE [LARGE SCALE GENOMIC DNA]</scope>
    <source>
        <strain evidence="7">cv. 9930</strain>
    </source>
</reference>
<feature type="domain" description="EF-hand" evidence="5">
    <location>
        <begin position="140"/>
        <end position="175"/>
    </location>
</feature>
<dbReference type="OrthoDB" id="26525at2759"/>
<evidence type="ECO:0000313" key="7">
    <source>
        <dbReference type="Proteomes" id="UP000029981"/>
    </source>
</evidence>
<dbReference type="FunFam" id="1.10.238.10:FF:000001">
    <property type="entry name" value="Calmodulin 1"/>
    <property type="match status" value="1"/>
</dbReference>
<evidence type="ECO:0000313" key="6">
    <source>
        <dbReference type="EMBL" id="KGN63870.1"/>
    </source>
</evidence>
<dbReference type="OMA" id="ELRLIMY"/>
<dbReference type="SMART" id="SM00054">
    <property type="entry name" value="EFh"/>
    <property type="match status" value="4"/>
</dbReference>
<dbReference type="AlphaFoldDB" id="A0A0A0LPP8"/>
<evidence type="ECO:0000259" key="5">
    <source>
        <dbReference type="PROSITE" id="PS50222"/>
    </source>
</evidence>
<dbReference type="Pfam" id="PF13499">
    <property type="entry name" value="EF-hand_7"/>
    <property type="match status" value="2"/>
</dbReference>
<dbReference type="CDD" id="cd00051">
    <property type="entry name" value="EFh"/>
    <property type="match status" value="1"/>
</dbReference>
<dbReference type="SUPFAM" id="SSF47473">
    <property type="entry name" value="EF-hand"/>
    <property type="match status" value="1"/>
</dbReference>
<dbReference type="InterPro" id="IPR011992">
    <property type="entry name" value="EF-hand-dom_pair"/>
</dbReference>
<evidence type="ECO:0000256" key="2">
    <source>
        <dbReference type="ARBA" id="ARBA00022737"/>
    </source>
</evidence>
<keyword evidence="3" id="KW-0106">Calcium</keyword>
<evidence type="ECO:0000256" key="3">
    <source>
        <dbReference type="ARBA" id="ARBA00022837"/>
    </source>
</evidence>
<dbReference type="PROSITE" id="PS00018">
    <property type="entry name" value="EF_HAND_1"/>
    <property type="match status" value="4"/>
</dbReference>
<feature type="domain" description="EF-hand" evidence="5">
    <location>
        <begin position="104"/>
        <end position="139"/>
    </location>
</feature>
<sequence length="188" mass="20570">MATDPNPIPTSKSEADQIAKQNPSVLLQDDEELRKVFERFDANGDGKISISELDAVLTSLTLKSAIPLEELRSVMDDLDSDKDGYINIDEFAAFCKKPMASDEAGAAELRDAFDLYDQDRNGLISQSELHLVLNRLGISCSKEDCQKMINSVDSDGDGNVNFEEFRKMMTDNSKSKAAQQNGTAAAAP</sequence>
<keyword evidence="1" id="KW-0479">Metal-binding</keyword>
<dbReference type="STRING" id="3659.A0A0A0LPP8"/>
<dbReference type="Proteomes" id="UP000029981">
    <property type="component" value="Chromosome 1"/>
</dbReference>
<reference evidence="6 7" key="3">
    <citation type="journal article" date="2010" name="BMC Genomics">
        <title>Transcriptome sequencing and comparative analysis of cucumber flowers with different sex types.</title>
        <authorList>
            <person name="Guo S."/>
            <person name="Zheng Y."/>
            <person name="Joung J.G."/>
            <person name="Liu S."/>
            <person name="Zhang Z."/>
            <person name="Crasta O.R."/>
            <person name="Sobral B.W."/>
            <person name="Xu Y."/>
            <person name="Huang S."/>
            <person name="Fei Z."/>
        </authorList>
    </citation>
    <scope>NUCLEOTIDE SEQUENCE [LARGE SCALE GENOMIC DNA]</scope>
    <source>
        <strain evidence="7">cv. 9930</strain>
    </source>
</reference>
<feature type="domain" description="EF-hand" evidence="5">
    <location>
        <begin position="66"/>
        <end position="101"/>
    </location>
</feature>
<dbReference type="Gene3D" id="1.10.238.10">
    <property type="entry name" value="EF-hand"/>
    <property type="match status" value="2"/>
</dbReference>